<proteinExistence type="predicted"/>
<name>A0A8S1B5A7_ARCPL</name>
<evidence type="ECO:0000313" key="2">
    <source>
        <dbReference type="Proteomes" id="UP000494106"/>
    </source>
</evidence>
<keyword evidence="2" id="KW-1185">Reference proteome</keyword>
<gene>
    <name evidence="1" type="ORF">APLA_LOCUS13211</name>
</gene>
<dbReference type="Proteomes" id="UP000494106">
    <property type="component" value="Unassembled WGS sequence"/>
</dbReference>
<organism evidence="1 2">
    <name type="scientific">Arctia plantaginis</name>
    <name type="common">Wood tiger moth</name>
    <name type="synonym">Phalaena plantaginis</name>
    <dbReference type="NCBI Taxonomy" id="874455"/>
    <lineage>
        <taxon>Eukaryota</taxon>
        <taxon>Metazoa</taxon>
        <taxon>Ecdysozoa</taxon>
        <taxon>Arthropoda</taxon>
        <taxon>Hexapoda</taxon>
        <taxon>Insecta</taxon>
        <taxon>Pterygota</taxon>
        <taxon>Neoptera</taxon>
        <taxon>Endopterygota</taxon>
        <taxon>Lepidoptera</taxon>
        <taxon>Glossata</taxon>
        <taxon>Ditrysia</taxon>
        <taxon>Noctuoidea</taxon>
        <taxon>Erebidae</taxon>
        <taxon>Arctiinae</taxon>
        <taxon>Arctia</taxon>
    </lineage>
</organism>
<accession>A0A8S1B5A7</accession>
<evidence type="ECO:0000313" key="1">
    <source>
        <dbReference type="EMBL" id="CAB3251811.1"/>
    </source>
</evidence>
<reference evidence="1 2" key="1">
    <citation type="submission" date="2020-04" db="EMBL/GenBank/DDBJ databases">
        <authorList>
            <person name="Wallbank WR R."/>
            <person name="Pardo Diaz C."/>
            <person name="Kozak K."/>
            <person name="Martin S."/>
            <person name="Jiggins C."/>
            <person name="Moest M."/>
            <person name="Warren A I."/>
            <person name="Byers J.R.P. K."/>
            <person name="Montejo-Kovacevich G."/>
            <person name="Yen C E."/>
        </authorList>
    </citation>
    <scope>NUCLEOTIDE SEQUENCE [LARGE SCALE GENOMIC DNA]</scope>
</reference>
<protein>
    <submittedName>
        <fullName evidence="1">Uncharacterized protein</fullName>
    </submittedName>
</protein>
<dbReference type="EMBL" id="CADEBC010000551">
    <property type="protein sequence ID" value="CAB3251811.1"/>
    <property type="molecule type" value="Genomic_DNA"/>
</dbReference>
<comment type="caution">
    <text evidence="1">The sequence shown here is derived from an EMBL/GenBank/DDBJ whole genome shotgun (WGS) entry which is preliminary data.</text>
</comment>
<sequence>MRIMSQLRPWCRLSAGNCMSVTQTAQTLVLVGVGSRPARVQGAAWTEGRRAPRPPSPGRYLYNRSLCVRRNVNTLTLPSPQFTTNGPKSVLVHKQLHVELLIMH</sequence>
<dbReference type="AlphaFoldDB" id="A0A8S1B5A7"/>
<dbReference type="OrthoDB" id="10417706at2759"/>